<name>T0L5U9_9MICR</name>
<evidence type="ECO:0000313" key="1">
    <source>
        <dbReference type="EMBL" id="EQB59879.1"/>
    </source>
</evidence>
<dbReference type="HOGENOM" id="CLU_108130_2_1_1"/>
<dbReference type="EMBL" id="KE647357">
    <property type="protein sequence ID" value="EQB59879.1"/>
    <property type="molecule type" value="Genomic_DNA"/>
</dbReference>
<organism evidence="1 2">
    <name type="scientific">Vairimorpha apis BRL 01</name>
    <dbReference type="NCBI Taxonomy" id="1037528"/>
    <lineage>
        <taxon>Eukaryota</taxon>
        <taxon>Fungi</taxon>
        <taxon>Fungi incertae sedis</taxon>
        <taxon>Microsporidia</taxon>
        <taxon>Nosematidae</taxon>
        <taxon>Vairimorpha</taxon>
    </lineage>
</organism>
<accession>T0L5U9</accession>
<evidence type="ECO:0000313" key="2">
    <source>
        <dbReference type="Proteomes" id="UP000053780"/>
    </source>
</evidence>
<dbReference type="OrthoDB" id="2192644at2759"/>
<keyword evidence="1" id="KW-0548">Nucleotidyltransferase</keyword>
<gene>
    <name evidence="1" type="ORF">NAPIS_ORF02576</name>
</gene>
<keyword evidence="1" id="KW-0695">RNA-directed DNA polymerase</keyword>
<protein>
    <submittedName>
        <fullName evidence="1">Reverse transcriptase</fullName>
    </submittedName>
</protein>
<keyword evidence="1" id="KW-0808">Transferase</keyword>
<dbReference type="VEuPathDB" id="MicrosporidiaDB:NAPIS_ORF02576"/>
<reference evidence="1 2" key="1">
    <citation type="journal article" date="2013" name="BMC Genomics">
        <title>Genome sequencing and comparative genomics of honey bee microsporidia, Nosema apis reveal novel insights into host-parasite interactions.</title>
        <authorList>
            <person name="Chen Yp."/>
            <person name="Pettis J.S."/>
            <person name="Zhao Y."/>
            <person name="Liu X."/>
            <person name="Tallon L.J."/>
            <person name="Sadzewicz L.D."/>
            <person name="Li R."/>
            <person name="Zheng H."/>
            <person name="Huang S."/>
            <person name="Zhang X."/>
            <person name="Hamilton M.C."/>
            <person name="Pernal S.F."/>
            <person name="Melathopoulos A.P."/>
            <person name="Yan X."/>
            <person name="Evans J.D."/>
        </authorList>
    </citation>
    <scope>NUCLEOTIDE SEQUENCE [LARGE SCALE GENOMIC DNA]</scope>
    <source>
        <strain evidence="1 2">BRL 01</strain>
    </source>
</reference>
<proteinExistence type="predicted"/>
<dbReference type="AlphaFoldDB" id="T0L5U9"/>
<dbReference type="GO" id="GO:0003964">
    <property type="term" value="F:RNA-directed DNA polymerase activity"/>
    <property type="evidence" value="ECO:0007669"/>
    <property type="project" value="UniProtKB-KW"/>
</dbReference>
<dbReference type="Proteomes" id="UP000053780">
    <property type="component" value="Unassembled WGS sequence"/>
</dbReference>
<sequence>MSNDNAEIRVDTRVLTDIKVCHNKPDILVIDKKNKEILIIEIGITNQDRLTIVENEKLRKYDLLANELGQIFKSRTKIVPYVITWDEVVTKYNRKYIKELEIQPNLEVYMQFIVLKKTLESISMDRRR</sequence>
<keyword evidence="2" id="KW-1185">Reference proteome</keyword>